<evidence type="ECO:0000256" key="4">
    <source>
        <dbReference type="ARBA" id="ARBA00023150"/>
    </source>
</evidence>
<evidence type="ECO:0000313" key="9">
    <source>
        <dbReference type="EMBL" id="MFC7290939.1"/>
    </source>
</evidence>
<dbReference type="Pfam" id="PF03453">
    <property type="entry name" value="MoeA_N"/>
    <property type="match status" value="1"/>
</dbReference>
<evidence type="ECO:0000256" key="2">
    <source>
        <dbReference type="ARBA" id="ARBA00005046"/>
    </source>
</evidence>
<protein>
    <recommendedName>
        <fullName evidence="6">Molybdopterin molybdenumtransferase</fullName>
        <ecNumber evidence="6">2.10.1.1</ecNumber>
    </recommendedName>
</protein>
<gene>
    <name evidence="9" type="primary">glp</name>
    <name evidence="9" type="ORF">ACFQS8_04880</name>
</gene>
<feature type="domain" description="MoaB/Mog" evidence="8">
    <location>
        <begin position="181"/>
        <end position="320"/>
    </location>
</feature>
<dbReference type="Proteomes" id="UP001596492">
    <property type="component" value="Unassembled WGS sequence"/>
</dbReference>
<dbReference type="PANTHER" id="PTHR10192">
    <property type="entry name" value="MOLYBDOPTERIN BIOSYNTHESIS PROTEIN"/>
    <property type="match status" value="1"/>
</dbReference>
<dbReference type="SUPFAM" id="SSF63882">
    <property type="entry name" value="MoeA N-terminal region -like"/>
    <property type="match status" value="1"/>
</dbReference>
<dbReference type="SUPFAM" id="SSF63867">
    <property type="entry name" value="MoeA C-terminal domain-like"/>
    <property type="match status" value="1"/>
</dbReference>
<dbReference type="SMART" id="SM00852">
    <property type="entry name" value="MoCF_biosynth"/>
    <property type="match status" value="1"/>
</dbReference>
<dbReference type="SUPFAM" id="SSF53218">
    <property type="entry name" value="Molybdenum cofactor biosynthesis proteins"/>
    <property type="match status" value="1"/>
</dbReference>
<comment type="similarity">
    <text evidence="3 6">Belongs to the MoeA family.</text>
</comment>
<dbReference type="InterPro" id="IPR036425">
    <property type="entry name" value="MoaB/Mog-like_dom_sf"/>
</dbReference>
<dbReference type="InterPro" id="IPR036135">
    <property type="entry name" value="MoeA_linker/N_sf"/>
</dbReference>
<evidence type="ECO:0000256" key="7">
    <source>
        <dbReference type="SAM" id="MobiDB-lite"/>
    </source>
</evidence>
<evidence type="ECO:0000256" key="1">
    <source>
        <dbReference type="ARBA" id="ARBA00002901"/>
    </source>
</evidence>
<dbReference type="Gene3D" id="3.40.980.10">
    <property type="entry name" value="MoaB/Mog-like domain"/>
    <property type="match status" value="1"/>
</dbReference>
<dbReference type="Gene3D" id="2.40.340.10">
    <property type="entry name" value="MoeA, C-terminal, domain IV"/>
    <property type="match status" value="1"/>
</dbReference>
<comment type="cofactor">
    <cofactor evidence="6">
        <name>Mg(2+)</name>
        <dbReference type="ChEBI" id="CHEBI:18420"/>
    </cofactor>
</comment>
<keyword evidence="10" id="KW-1185">Reference proteome</keyword>
<evidence type="ECO:0000256" key="6">
    <source>
        <dbReference type="RuleBase" id="RU365090"/>
    </source>
</evidence>
<dbReference type="InterPro" id="IPR036688">
    <property type="entry name" value="MoeA_C_domain_IV_sf"/>
</dbReference>
<keyword evidence="6" id="KW-0460">Magnesium</keyword>
<comment type="caution">
    <text evidence="9">The sequence shown here is derived from an EMBL/GenBank/DDBJ whole genome shotgun (WGS) entry which is preliminary data.</text>
</comment>
<keyword evidence="6" id="KW-0479">Metal-binding</keyword>
<proteinExistence type="inferred from homology"/>
<name>A0ABW2IIK2_9PROT</name>
<evidence type="ECO:0000259" key="8">
    <source>
        <dbReference type="SMART" id="SM00852"/>
    </source>
</evidence>
<dbReference type="EMBL" id="JBHTBR010000002">
    <property type="protein sequence ID" value="MFC7290939.1"/>
    <property type="molecule type" value="Genomic_DNA"/>
</dbReference>
<dbReference type="InterPro" id="IPR005111">
    <property type="entry name" value="MoeA_C_domain_IV"/>
</dbReference>
<keyword evidence="6" id="KW-0500">Molybdenum</keyword>
<dbReference type="InterPro" id="IPR001453">
    <property type="entry name" value="MoaB/Mog_dom"/>
</dbReference>
<feature type="region of interest" description="Disordered" evidence="7">
    <location>
        <begin position="68"/>
        <end position="93"/>
    </location>
</feature>
<dbReference type="NCBIfam" id="NF045515">
    <property type="entry name" value="Glp_gephyrin"/>
    <property type="match status" value="1"/>
</dbReference>
<dbReference type="RefSeq" id="WP_382166143.1">
    <property type="nucleotide sequence ID" value="NZ_JBHTBR010000002.1"/>
</dbReference>
<dbReference type="InterPro" id="IPR005110">
    <property type="entry name" value="MoeA_linker/N"/>
</dbReference>
<dbReference type="Gene3D" id="3.90.105.10">
    <property type="entry name" value="Molybdopterin biosynthesis moea protein, domain 2"/>
    <property type="match status" value="1"/>
</dbReference>
<comment type="function">
    <text evidence="1 6">Catalyzes the insertion of molybdate into adenylated molybdopterin with the concomitant release of AMP.</text>
</comment>
<dbReference type="NCBIfam" id="TIGR00177">
    <property type="entry name" value="molyb_syn"/>
    <property type="match status" value="1"/>
</dbReference>
<dbReference type="Pfam" id="PF00994">
    <property type="entry name" value="MoCF_biosynth"/>
    <property type="match status" value="1"/>
</dbReference>
<keyword evidence="6" id="KW-0808">Transferase</keyword>
<evidence type="ECO:0000313" key="10">
    <source>
        <dbReference type="Proteomes" id="UP001596492"/>
    </source>
</evidence>
<comment type="pathway">
    <text evidence="2 6">Cofactor biosynthesis; molybdopterin biosynthesis.</text>
</comment>
<comment type="catalytic activity">
    <reaction evidence="5">
        <text>adenylyl-molybdopterin + molybdate = Mo-molybdopterin + AMP + H(+)</text>
        <dbReference type="Rhea" id="RHEA:35047"/>
        <dbReference type="ChEBI" id="CHEBI:15378"/>
        <dbReference type="ChEBI" id="CHEBI:36264"/>
        <dbReference type="ChEBI" id="CHEBI:62727"/>
        <dbReference type="ChEBI" id="CHEBI:71302"/>
        <dbReference type="ChEBI" id="CHEBI:456215"/>
        <dbReference type="EC" id="2.10.1.1"/>
    </reaction>
</comment>
<keyword evidence="4 6" id="KW-0501">Molybdenum cofactor biosynthesis</keyword>
<dbReference type="CDD" id="cd00887">
    <property type="entry name" value="MoeA"/>
    <property type="match status" value="1"/>
</dbReference>
<accession>A0ABW2IIK2</accession>
<reference evidence="10" key="1">
    <citation type="journal article" date="2019" name="Int. J. Syst. Evol. Microbiol.">
        <title>The Global Catalogue of Microorganisms (GCM) 10K type strain sequencing project: providing services to taxonomists for standard genome sequencing and annotation.</title>
        <authorList>
            <consortium name="The Broad Institute Genomics Platform"/>
            <consortium name="The Broad Institute Genome Sequencing Center for Infectious Disease"/>
            <person name="Wu L."/>
            <person name="Ma J."/>
        </authorList>
    </citation>
    <scope>NUCLEOTIDE SEQUENCE [LARGE SCALE GENOMIC DNA]</scope>
    <source>
        <strain evidence="10">CCUG 51308</strain>
    </source>
</reference>
<sequence length="401" mass="43348">MISFDDAIHKIETIATPLSPKKIPFADCARLTLAEDLNARSNAPAHNVSAMDGYGVRDKDLSGLNTSPNTPIRLPIHSESFAGSEPQKSPPEGSCVRIFTGAPVPEGIDRVIIQENVERDGDFAVFKTPPSQNDHIRKTGSDFQAGQTLLTRGTQLNWKSMTTAAAADQGTLLVYPRPRLIVLATGDELMPPGQAHTKLGSIPESVSYGINTLIVENGAQVVRSERLNDDPRRLEKAAKLALREADIIVVTGGASVGERDYAKSMFEKFGMEMIFSKVAMKPGKPVWCARVGHTIILGLPGNPSSALVTARLFLKPLLLGLSGRAIKDCTKAKMIESCADIPANGDRENFMRGYLEDGKINLFSFQDSSSQLTLAKADILIRRPPNAPAAKAGDKLPVYDF</sequence>
<dbReference type="Pfam" id="PF03454">
    <property type="entry name" value="MoeA_C"/>
    <property type="match status" value="1"/>
</dbReference>
<dbReference type="InterPro" id="IPR038987">
    <property type="entry name" value="MoeA-like"/>
</dbReference>
<evidence type="ECO:0000256" key="3">
    <source>
        <dbReference type="ARBA" id="ARBA00010763"/>
    </source>
</evidence>
<dbReference type="Gene3D" id="2.170.190.11">
    <property type="entry name" value="Molybdopterin biosynthesis moea protein, domain 3"/>
    <property type="match status" value="1"/>
</dbReference>
<dbReference type="EC" id="2.10.1.1" evidence="6"/>
<organism evidence="9 10">
    <name type="scientific">Hirschia litorea</name>
    <dbReference type="NCBI Taxonomy" id="1199156"/>
    <lineage>
        <taxon>Bacteria</taxon>
        <taxon>Pseudomonadati</taxon>
        <taxon>Pseudomonadota</taxon>
        <taxon>Alphaproteobacteria</taxon>
        <taxon>Hyphomonadales</taxon>
        <taxon>Hyphomonadaceae</taxon>
        <taxon>Hirschia</taxon>
    </lineage>
</organism>
<evidence type="ECO:0000256" key="5">
    <source>
        <dbReference type="ARBA" id="ARBA00047317"/>
    </source>
</evidence>
<dbReference type="PANTHER" id="PTHR10192:SF5">
    <property type="entry name" value="GEPHYRIN"/>
    <property type="match status" value="1"/>
</dbReference>